<accession>A0A7R8UNC8</accession>
<dbReference type="Pfam" id="PF01593">
    <property type="entry name" value="Amino_oxidase"/>
    <property type="match status" value="1"/>
</dbReference>
<reference evidence="12 13" key="1">
    <citation type="submission" date="2020-11" db="EMBL/GenBank/DDBJ databases">
        <authorList>
            <person name="Wallbank WR R."/>
            <person name="Pardo Diaz C."/>
            <person name="Kozak K."/>
            <person name="Martin S."/>
            <person name="Jiggins C."/>
            <person name="Moest M."/>
            <person name="Warren A I."/>
            <person name="Generalovic N T."/>
            <person name="Byers J.R.P. K."/>
            <person name="Montejo-Kovacevich G."/>
            <person name="Yen C E."/>
        </authorList>
    </citation>
    <scope>NUCLEOTIDE SEQUENCE [LARGE SCALE GENOMIC DNA]</scope>
</reference>
<sequence length="475" mass="53653">MDSTQPEIDICIVGAGLSGLTAAYKILSKESTLKVIILEGGDKIGGELQSSSLGELGGKWITPDQYHVYDLCRKLNVPITRREKPPPNLQRSWEIDRGFYGALARFEVQRLIGRINLLSAQFYPGAFKLSKDDITMEDFISSQLLFEQSRQFMRCFIRFIAGVEATDISYSEFMSICEGSGDLSELIALLTGTSSMTLEFSSEQLLSKLEKEIGSYYIFLKSNVTEVVHYVNYALVRDDRNNVFRTNVLIIAVPWQISQRIVFYPPIPQELRTPLFESKYMMSSFLIQYPENHWRKKGFSGSLILHNPHMICYEYRPNVYGGLVAHEEDFDKILQPVILNRLSQVFGAEMGIPAKWLQKTWEQPAVLNLPTTTPWNHIIWGSTTAATSYRGCLSGAVQSGYRSAVHALLILRPQNIGWQDINEIGKAAAVRPRHSSLKLFLSSLNLYNTSVYAGVAGMVYVSYKLLKGVKRSYFG</sequence>
<evidence type="ECO:0000256" key="6">
    <source>
        <dbReference type="ARBA" id="ARBA00048448"/>
    </source>
</evidence>
<dbReference type="AlphaFoldDB" id="A0A7R8UNC8"/>
<comment type="cofactor">
    <cofactor evidence="1 10">
        <name>FAD</name>
        <dbReference type="ChEBI" id="CHEBI:57692"/>
    </cofactor>
</comment>
<evidence type="ECO:0000256" key="5">
    <source>
        <dbReference type="ARBA" id="ARBA00045409"/>
    </source>
</evidence>
<dbReference type="GO" id="GO:0097621">
    <property type="term" value="F:monoamine oxidase activity"/>
    <property type="evidence" value="ECO:0007669"/>
    <property type="project" value="UniProtKB-EC"/>
</dbReference>
<dbReference type="InterPro" id="IPR036188">
    <property type="entry name" value="FAD/NAD-bd_sf"/>
</dbReference>
<evidence type="ECO:0000313" key="12">
    <source>
        <dbReference type="EMBL" id="CAD7084048.1"/>
    </source>
</evidence>
<dbReference type="GO" id="GO:0008131">
    <property type="term" value="F:primary methylamine oxidase activity"/>
    <property type="evidence" value="ECO:0007669"/>
    <property type="project" value="UniProtKB-ARBA"/>
</dbReference>
<evidence type="ECO:0000256" key="8">
    <source>
        <dbReference type="ARBA" id="ARBA00049430"/>
    </source>
</evidence>
<comment type="function">
    <text evidence="5">Catalyzes the oxidative deamination of primary and some secondary amines such as neurotransmitters, and exogenous amines including the tertiary amine, neurotoxin 1-methyl-4-phenyl-1,2,3,6-tetrahydropyridine (MPTP), with concomitant reduction of oxygen to hydrogen peroxide and participates in the metabolism of neuroactive and vasoactive amines in the central nervous system and peripheral tissues. Preferentially degrades benzylamine and phenylethylamine.</text>
</comment>
<comment type="catalytic activity">
    <reaction evidence="7">
        <text>benzylamine + O2 + H2O = benzaldehyde + H2O2 + NH4(+)</text>
        <dbReference type="Rhea" id="RHEA:59424"/>
        <dbReference type="ChEBI" id="CHEBI:15377"/>
        <dbReference type="ChEBI" id="CHEBI:15379"/>
        <dbReference type="ChEBI" id="CHEBI:16240"/>
        <dbReference type="ChEBI" id="CHEBI:17169"/>
        <dbReference type="ChEBI" id="CHEBI:28938"/>
        <dbReference type="ChEBI" id="CHEBI:225238"/>
    </reaction>
    <physiologicalReaction direction="left-to-right" evidence="7">
        <dbReference type="Rhea" id="RHEA:59425"/>
    </physiologicalReaction>
</comment>
<dbReference type="Proteomes" id="UP000594454">
    <property type="component" value="Chromosome 3"/>
</dbReference>
<evidence type="ECO:0000256" key="4">
    <source>
        <dbReference type="ARBA" id="ARBA00023002"/>
    </source>
</evidence>
<dbReference type="EMBL" id="LR899011">
    <property type="protein sequence ID" value="CAD7084048.1"/>
    <property type="molecule type" value="Genomic_DNA"/>
</dbReference>
<comment type="similarity">
    <text evidence="3 10">Belongs to the flavin monoamine oxidase family.</text>
</comment>
<dbReference type="SUPFAM" id="SSF51905">
    <property type="entry name" value="FAD/NAD(P)-binding domain"/>
    <property type="match status" value="1"/>
</dbReference>
<keyword evidence="13" id="KW-1185">Reference proteome</keyword>
<comment type="catalytic activity">
    <reaction evidence="6">
        <text>a secondary aliphatic amine + O2 + H2O = a primary amine + an aldehyde + H2O2</text>
        <dbReference type="Rhea" id="RHEA:26414"/>
        <dbReference type="ChEBI" id="CHEBI:15377"/>
        <dbReference type="ChEBI" id="CHEBI:15379"/>
        <dbReference type="ChEBI" id="CHEBI:16240"/>
        <dbReference type="ChEBI" id="CHEBI:17478"/>
        <dbReference type="ChEBI" id="CHEBI:58855"/>
        <dbReference type="ChEBI" id="CHEBI:65296"/>
        <dbReference type="EC" id="1.4.3.4"/>
    </reaction>
</comment>
<feature type="binding site" evidence="9">
    <location>
        <position position="224"/>
    </location>
    <ligand>
        <name>FAD</name>
        <dbReference type="ChEBI" id="CHEBI:57692"/>
    </ligand>
</feature>
<evidence type="ECO:0000256" key="7">
    <source>
        <dbReference type="ARBA" id="ARBA00049354"/>
    </source>
</evidence>
<name>A0A7R8UNC8_HERIL</name>
<organism evidence="12 13">
    <name type="scientific">Hermetia illucens</name>
    <name type="common">Black soldier fly</name>
    <dbReference type="NCBI Taxonomy" id="343691"/>
    <lineage>
        <taxon>Eukaryota</taxon>
        <taxon>Metazoa</taxon>
        <taxon>Ecdysozoa</taxon>
        <taxon>Arthropoda</taxon>
        <taxon>Hexapoda</taxon>
        <taxon>Insecta</taxon>
        <taxon>Pterygota</taxon>
        <taxon>Neoptera</taxon>
        <taxon>Endopterygota</taxon>
        <taxon>Diptera</taxon>
        <taxon>Brachycera</taxon>
        <taxon>Stratiomyomorpha</taxon>
        <taxon>Stratiomyidae</taxon>
        <taxon>Hermetiinae</taxon>
        <taxon>Hermetia</taxon>
    </lineage>
</organism>
<proteinExistence type="inferred from homology"/>
<dbReference type="GO" id="GO:0005741">
    <property type="term" value="C:mitochondrial outer membrane"/>
    <property type="evidence" value="ECO:0007669"/>
    <property type="project" value="UniProtKB-SubCell"/>
</dbReference>
<evidence type="ECO:0000256" key="3">
    <source>
        <dbReference type="ARBA" id="ARBA00005995"/>
    </source>
</evidence>
<dbReference type="PANTHER" id="PTHR43563:SF1">
    <property type="entry name" value="AMINE OXIDASE [FLAVIN-CONTAINING] B"/>
    <property type="match status" value="1"/>
</dbReference>
<dbReference type="OMA" id="MEQHICH"/>
<evidence type="ECO:0000256" key="2">
    <source>
        <dbReference type="ARBA" id="ARBA00004362"/>
    </source>
</evidence>
<dbReference type="EC" id="1.4.3.-" evidence="10"/>
<feature type="binding site" evidence="9">
    <location>
        <position position="18"/>
    </location>
    <ligand>
        <name>FAD</name>
        <dbReference type="ChEBI" id="CHEBI:57692"/>
    </ligand>
</feature>
<evidence type="ECO:0000313" key="13">
    <source>
        <dbReference type="Proteomes" id="UP000594454"/>
    </source>
</evidence>
<keyword evidence="10" id="KW-0274">FAD</keyword>
<dbReference type="InterPro" id="IPR001613">
    <property type="entry name" value="Flavin_amine_oxidase"/>
</dbReference>
<gene>
    <name evidence="12" type="ORF">HERILL_LOCUS6964</name>
</gene>
<evidence type="ECO:0000256" key="9">
    <source>
        <dbReference type="PIRSR" id="PIRSR601613-1"/>
    </source>
</evidence>
<dbReference type="InterPro" id="IPR050703">
    <property type="entry name" value="Flavin_MAO"/>
</dbReference>
<comment type="subcellular location">
    <subcellularLocation>
        <location evidence="2">Mitochondrion outer membrane</location>
        <topology evidence="2">Single-pass type IV membrane protein</topology>
        <orientation evidence="2">Cytoplasmic side</orientation>
    </subcellularLocation>
</comment>
<evidence type="ECO:0000256" key="10">
    <source>
        <dbReference type="RuleBase" id="RU362067"/>
    </source>
</evidence>
<dbReference type="InterPro" id="IPR002937">
    <property type="entry name" value="Amino_oxidase"/>
</dbReference>
<protein>
    <recommendedName>
        <fullName evidence="10">Amine oxidase</fullName>
        <ecNumber evidence="10">1.4.3.-</ecNumber>
    </recommendedName>
</protein>
<feature type="domain" description="Amine oxidase" evidence="11">
    <location>
        <begin position="17"/>
        <end position="406"/>
    </location>
</feature>
<comment type="catalytic activity">
    <reaction evidence="8">
        <text>N-acetylputrescine + O2 + H2O = 4-acetamidobutanal + H2O2 + NH4(+)</text>
        <dbReference type="Rhea" id="RHEA:70283"/>
        <dbReference type="ChEBI" id="CHEBI:7386"/>
        <dbReference type="ChEBI" id="CHEBI:15377"/>
        <dbReference type="ChEBI" id="CHEBI:15379"/>
        <dbReference type="ChEBI" id="CHEBI:16240"/>
        <dbReference type="ChEBI" id="CHEBI:28938"/>
        <dbReference type="ChEBI" id="CHEBI:58263"/>
    </reaction>
    <physiologicalReaction direction="left-to-right" evidence="8">
        <dbReference type="Rhea" id="RHEA:70284"/>
    </physiologicalReaction>
</comment>
<keyword evidence="10" id="KW-0285">Flavoprotein</keyword>
<dbReference type="InParanoid" id="A0A7R8UNC8"/>
<dbReference type="PANTHER" id="PTHR43563">
    <property type="entry name" value="AMINE OXIDASE"/>
    <property type="match status" value="1"/>
</dbReference>
<evidence type="ECO:0000256" key="1">
    <source>
        <dbReference type="ARBA" id="ARBA00001974"/>
    </source>
</evidence>
<evidence type="ECO:0000259" key="11">
    <source>
        <dbReference type="Pfam" id="PF01593"/>
    </source>
</evidence>
<keyword evidence="4 10" id="KW-0560">Oxidoreductase</keyword>
<dbReference type="PRINTS" id="PR00757">
    <property type="entry name" value="AMINEOXDASEF"/>
</dbReference>
<dbReference type="Gene3D" id="3.50.50.60">
    <property type="entry name" value="FAD/NAD(P)-binding domain"/>
    <property type="match status" value="1"/>
</dbReference>
<dbReference type="FunCoup" id="A0A7R8UNC8">
    <property type="interactions" value="173"/>
</dbReference>
<dbReference type="OrthoDB" id="7777654at2759"/>